<dbReference type="EC" id="1.3.1.9" evidence="8"/>
<keyword evidence="7 8" id="KW-0275">Fatty acid biosynthesis</keyword>
<dbReference type="PANTHER" id="PTHR43159:SF2">
    <property type="entry name" value="ENOYL-[ACYL-CARRIER-PROTEIN] REDUCTASE [NADH], CHLOROPLASTIC"/>
    <property type="match status" value="1"/>
</dbReference>
<dbReference type="EMBL" id="AP021858">
    <property type="protein sequence ID" value="BBO22774.1"/>
    <property type="molecule type" value="Genomic_DNA"/>
</dbReference>
<evidence type="ECO:0000256" key="2">
    <source>
        <dbReference type="ARBA" id="ARBA00009233"/>
    </source>
</evidence>
<comment type="pathway">
    <text evidence="1">Lipid metabolism.</text>
</comment>
<accession>A0A809SD59</accession>
<dbReference type="PANTHER" id="PTHR43159">
    <property type="entry name" value="ENOYL-[ACYL-CARRIER-PROTEIN] REDUCTASE"/>
    <property type="match status" value="1"/>
</dbReference>
<keyword evidence="6" id="KW-0443">Lipid metabolism</keyword>
<dbReference type="InterPro" id="IPR014358">
    <property type="entry name" value="Enoyl-ACP_Rdtase_NADH"/>
</dbReference>
<feature type="binding site" evidence="11">
    <location>
        <position position="39"/>
    </location>
    <ligand>
        <name>NAD(+)</name>
        <dbReference type="ChEBI" id="CHEBI:57540"/>
    </ligand>
</feature>
<reference evidence="12" key="1">
    <citation type="journal article" name="DNA Res.">
        <title>The physiological potential of anammox bacteria as revealed by their core genome structure.</title>
        <authorList>
            <person name="Okubo T."/>
            <person name="Toyoda A."/>
            <person name="Fukuhara K."/>
            <person name="Uchiyama I."/>
            <person name="Harigaya Y."/>
            <person name="Kuroiwa M."/>
            <person name="Suzuki T."/>
            <person name="Murakami Y."/>
            <person name="Suwa Y."/>
            <person name="Takami H."/>
        </authorList>
    </citation>
    <scope>NUCLEOTIDE SEQUENCE</scope>
    <source>
        <strain evidence="12">317325-2</strain>
    </source>
</reference>
<dbReference type="SUPFAM" id="SSF51735">
    <property type="entry name" value="NAD(P)-binding Rossmann-fold domains"/>
    <property type="match status" value="1"/>
</dbReference>
<evidence type="ECO:0000256" key="6">
    <source>
        <dbReference type="ARBA" id="ARBA00023098"/>
    </source>
</evidence>
<dbReference type="Gene3D" id="3.40.50.720">
    <property type="entry name" value="NAD(P)-binding Rossmann-like Domain"/>
    <property type="match status" value="1"/>
</dbReference>
<comment type="similarity">
    <text evidence="2 8">Belongs to the short-chain dehydrogenases/reductases (SDR) family. FabI subfamily.</text>
</comment>
<keyword evidence="3 8" id="KW-0444">Lipid biosynthesis</keyword>
<evidence type="ECO:0000256" key="7">
    <source>
        <dbReference type="ARBA" id="ARBA00023160"/>
    </source>
</evidence>
<feature type="binding site" evidence="11">
    <location>
        <begin position="18"/>
        <end position="19"/>
    </location>
    <ligand>
        <name>NAD(+)</name>
        <dbReference type="ChEBI" id="CHEBI:57540"/>
    </ligand>
</feature>
<dbReference type="GO" id="GO:0006633">
    <property type="term" value="P:fatty acid biosynthetic process"/>
    <property type="evidence" value="ECO:0007669"/>
    <property type="project" value="UniProtKB-KW"/>
</dbReference>
<keyword evidence="4" id="KW-0276">Fatty acid metabolism</keyword>
<sequence>MLLKGKKGLVLSVTNDRSIGWAIADAAASEGAEVGVGAQNDRMMERVEPLLEGRSNLKPFMVDFQFDDQMEALRDSVAAAYGKIDFLVHSAAFAKKEDLSGRFLDTSRDGFATALDVSCYSLVKLCQVLEGVIADDASVVTISYLGSQRVVGNYNVMGVAKAALEASARYLSVDLGVRGIRVNVLSPGPINTVAARGVRGLLDMIGHVQERAPLKREFGQREVAQSALYLLSDLSVGVTGQILYIDSGYNIVGL</sequence>
<evidence type="ECO:0000256" key="5">
    <source>
        <dbReference type="ARBA" id="ARBA00023002"/>
    </source>
</evidence>
<organism evidence="12 13">
    <name type="scientific">Candidatus Nitrosymbiomonas proteolyticus</name>
    <dbReference type="NCBI Taxonomy" id="2608984"/>
    <lineage>
        <taxon>Bacteria</taxon>
        <taxon>Bacillati</taxon>
        <taxon>Armatimonadota</taxon>
        <taxon>Armatimonadota incertae sedis</taxon>
        <taxon>Candidatus Nitrosymbiomonas</taxon>
    </lineage>
</organism>
<keyword evidence="8 11" id="KW-0520">NAD</keyword>
<name>A0A809SD59_9BACT</name>
<dbReference type="AlphaFoldDB" id="A0A809SD59"/>
<dbReference type="PRINTS" id="PR00081">
    <property type="entry name" value="GDHRDH"/>
</dbReference>
<evidence type="ECO:0000256" key="3">
    <source>
        <dbReference type="ARBA" id="ARBA00022516"/>
    </source>
</evidence>
<evidence type="ECO:0000256" key="10">
    <source>
        <dbReference type="PIRSR" id="PIRSR000094-2"/>
    </source>
</evidence>
<evidence type="ECO:0000313" key="12">
    <source>
        <dbReference type="EMBL" id="BBO22774.1"/>
    </source>
</evidence>
<evidence type="ECO:0000256" key="4">
    <source>
        <dbReference type="ARBA" id="ARBA00022832"/>
    </source>
</evidence>
<evidence type="ECO:0000313" key="13">
    <source>
        <dbReference type="Proteomes" id="UP000662873"/>
    </source>
</evidence>
<feature type="active site" description="Proton acceptor" evidence="9">
    <location>
        <position position="154"/>
    </location>
</feature>
<feature type="binding site" evidence="10">
    <location>
        <position position="94"/>
    </location>
    <ligand>
        <name>substrate</name>
    </ligand>
</feature>
<evidence type="ECO:0000256" key="8">
    <source>
        <dbReference type="PIRNR" id="PIRNR000094"/>
    </source>
</evidence>
<feature type="active site" description="Proton acceptor" evidence="9">
    <location>
        <position position="144"/>
    </location>
</feature>
<dbReference type="InterPro" id="IPR036291">
    <property type="entry name" value="NAD(P)-bd_dom_sf"/>
</dbReference>
<evidence type="ECO:0000256" key="11">
    <source>
        <dbReference type="PIRSR" id="PIRSR000094-3"/>
    </source>
</evidence>
<dbReference type="CDD" id="cd05372">
    <property type="entry name" value="ENR_SDR"/>
    <property type="match status" value="1"/>
</dbReference>
<comment type="catalytic activity">
    <reaction evidence="8">
        <text>a 2,3-saturated acyl-[ACP] + NAD(+) = a (2E)-enoyl-[ACP] + NADH + H(+)</text>
        <dbReference type="Rhea" id="RHEA:10240"/>
        <dbReference type="Rhea" id="RHEA-COMP:9925"/>
        <dbReference type="Rhea" id="RHEA-COMP:9926"/>
        <dbReference type="ChEBI" id="CHEBI:15378"/>
        <dbReference type="ChEBI" id="CHEBI:57540"/>
        <dbReference type="ChEBI" id="CHEBI:57945"/>
        <dbReference type="ChEBI" id="CHEBI:78784"/>
        <dbReference type="ChEBI" id="CHEBI:78785"/>
        <dbReference type="EC" id="1.3.1.9"/>
    </reaction>
</comment>
<dbReference type="KEGG" id="npy:NPRO_03690"/>
<dbReference type="InterPro" id="IPR002347">
    <property type="entry name" value="SDR_fam"/>
</dbReference>
<dbReference type="PIRSF" id="PIRSF000094">
    <property type="entry name" value="Enoyl-ACP_rdct"/>
    <property type="match status" value="1"/>
</dbReference>
<feature type="binding site" evidence="11">
    <location>
        <begin position="190"/>
        <end position="194"/>
    </location>
    <ligand>
        <name>NAD(+)</name>
        <dbReference type="ChEBI" id="CHEBI:57540"/>
    </ligand>
</feature>
<dbReference type="Proteomes" id="UP000662873">
    <property type="component" value="Chromosome"/>
</dbReference>
<evidence type="ECO:0000256" key="9">
    <source>
        <dbReference type="PIRSR" id="PIRSR000094-1"/>
    </source>
</evidence>
<evidence type="ECO:0000256" key="1">
    <source>
        <dbReference type="ARBA" id="ARBA00005189"/>
    </source>
</evidence>
<dbReference type="GO" id="GO:0004318">
    <property type="term" value="F:enoyl-[acyl-carrier-protein] reductase (NADH) activity"/>
    <property type="evidence" value="ECO:0007669"/>
    <property type="project" value="UniProtKB-EC"/>
</dbReference>
<feature type="binding site" evidence="11">
    <location>
        <position position="161"/>
    </location>
    <ligand>
        <name>NAD(+)</name>
        <dbReference type="ChEBI" id="CHEBI:57540"/>
    </ligand>
</feature>
<gene>
    <name evidence="12" type="ORF">NPRO_03690</name>
</gene>
<keyword evidence="5 8" id="KW-0560">Oxidoreductase</keyword>
<proteinExistence type="inferred from homology"/>
<protein>
    <recommendedName>
        <fullName evidence="8">Enoyl-[acyl-carrier-protein] reductase [NADH]</fullName>
        <ecNumber evidence="8">1.3.1.9</ecNumber>
    </recommendedName>
</protein>
<dbReference type="Pfam" id="PF13561">
    <property type="entry name" value="adh_short_C2"/>
    <property type="match status" value="1"/>
</dbReference>
<dbReference type="Gene3D" id="1.10.8.400">
    <property type="entry name" value="Enoyl acyl carrier protein reductase"/>
    <property type="match status" value="1"/>
</dbReference>